<gene>
    <name evidence="2" type="ORF">NV381_09230</name>
</gene>
<dbReference type="Gene3D" id="3.30.70.100">
    <property type="match status" value="1"/>
</dbReference>
<organism evidence="2 3">
    <name type="scientific">Paenibacillus radicis</name>
    <name type="common">ex Xue et al. 2023</name>
    <dbReference type="NCBI Taxonomy" id="2972489"/>
    <lineage>
        <taxon>Bacteria</taxon>
        <taxon>Bacillati</taxon>
        <taxon>Bacillota</taxon>
        <taxon>Bacilli</taxon>
        <taxon>Bacillales</taxon>
        <taxon>Paenibacillaceae</taxon>
        <taxon>Paenibacillus</taxon>
    </lineage>
</organism>
<dbReference type="SUPFAM" id="SSF54909">
    <property type="entry name" value="Dimeric alpha+beta barrel"/>
    <property type="match status" value="1"/>
</dbReference>
<dbReference type="InterPro" id="IPR012577">
    <property type="entry name" value="NIPSNAP"/>
</dbReference>
<evidence type="ECO:0000313" key="3">
    <source>
        <dbReference type="Proteomes" id="UP001300012"/>
    </source>
</evidence>
<comment type="caution">
    <text evidence="2">The sequence shown here is derived from an EMBL/GenBank/DDBJ whole genome shotgun (WGS) entry which is preliminary data.</text>
</comment>
<evidence type="ECO:0000259" key="1">
    <source>
        <dbReference type="Pfam" id="PF07978"/>
    </source>
</evidence>
<evidence type="ECO:0000313" key="2">
    <source>
        <dbReference type="EMBL" id="MCR8631383.1"/>
    </source>
</evidence>
<dbReference type="RefSeq" id="WP_258212983.1">
    <property type="nucleotide sequence ID" value="NZ_JANQBD010000005.1"/>
</dbReference>
<accession>A0ABT1YDV7</accession>
<dbReference type="EMBL" id="JANQBD010000005">
    <property type="protein sequence ID" value="MCR8631383.1"/>
    <property type="molecule type" value="Genomic_DNA"/>
</dbReference>
<dbReference type="Proteomes" id="UP001300012">
    <property type="component" value="Unassembled WGS sequence"/>
</dbReference>
<sequence length="112" mass="13653">MIYELRIYTIFPGKIDAIRKRFSDHTLGIFDRLGMEVCDFWEDLEEQPKLYYTMRYESMEERKRQWEAFSQDQEWNEVKQKSEQGGKIVERVEQVFMKRADYFSAGYPTILD</sequence>
<proteinExistence type="predicted"/>
<dbReference type="InterPro" id="IPR011008">
    <property type="entry name" value="Dimeric_a/b-barrel"/>
</dbReference>
<protein>
    <submittedName>
        <fullName evidence="2">NIPSNAP family protein</fullName>
    </submittedName>
</protein>
<dbReference type="Pfam" id="PF07978">
    <property type="entry name" value="NIPSNAP"/>
    <property type="match status" value="1"/>
</dbReference>
<keyword evidence="3" id="KW-1185">Reference proteome</keyword>
<feature type="domain" description="NIPSNAP" evidence="1">
    <location>
        <begin position="3"/>
        <end position="98"/>
    </location>
</feature>
<name>A0ABT1YDV7_9BACL</name>
<reference evidence="2 3" key="1">
    <citation type="submission" date="2022-08" db="EMBL/GenBank/DDBJ databases">
        <title>Paenibacillus endoradicis sp. nov., Paenibacillus radicibacter sp. nov and Paenibacillus pararadicis sp. nov., three cold-adapted plant growth-promoting bacteria isolated from root of Larix gmelinii in Great Khingan.</title>
        <authorList>
            <person name="Xue H."/>
        </authorList>
    </citation>
    <scope>NUCLEOTIDE SEQUENCE [LARGE SCALE GENOMIC DNA]</scope>
    <source>
        <strain evidence="2 3">N5-1-1-5</strain>
    </source>
</reference>